<feature type="region of interest" description="Disordered" evidence="7">
    <location>
        <begin position="187"/>
        <end position="215"/>
    </location>
</feature>
<keyword evidence="6" id="KW-0788">Thiol protease</keyword>
<dbReference type="AlphaFoldDB" id="A0A9P5JY67"/>
<evidence type="ECO:0000256" key="6">
    <source>
        <dbReference type="ARBA" id="ARBA00022807"/>
    </source>
</evidence>
<dbReference type="EC" id="3.4.19.12" evidence="2"/>
<dbReference type="GO" id="GO:0005829">
    <property type="term" value="C:cytosol"/>
    <property type="evidence" value="ECO:0007669"/>
    <property type="project" value="TreeGrafter"/>
</dbReference>
<dbReference type="GO" id="GO:0006508">
    <property type="term" value="P:proteolysis"/>
    <property type="evidence" value="ECO:0007669"/>
    <property type="project" value="UniProtKB-KW"/>
</dbReference>
<dbReference type="CDD" id="cd02257">
    <property type="entry name" value="Peptidase_C19"/>
    <property type="match status" value="1"/>
</dbReference>
<dbReference type="SUPFAM" id="SSF54001">
    <property type="entry name" value="Cysteine proteinases"/>
    <property type="match status" value="1"/>
</dbReference>
<dbReference type="Pfam" id="PF00443">
    <property type="entry name" value="UCH"/>
    <property type="match status" value="1"/>
</dbReference>
<dbReference type="PANTHER" id="PTHR24006:SF687">
    <property type="entry name" value="UBIQUITIN CARBOXYL-TERMINAL HYDROLASE 10"/>
    <property type="match status" value="1"/>
</dbReference>
<reference evidence="9" key="1">
    <citation type="submission" date="2019-10" db="EMBL/GenBank/DDBJ databases">
        <authorList>
            <consortium name="DOE Joint Genome Institute"/>
            <person name="Kuo A."/>
            <person name="Miyauchi S."/>
            <person name="Kiss E."/>
            <person name="Drula E."/>
            <person name="Kohler A."/>
            <person name="Sanchez-Garcia M."/>
            <person name="Andreopoulos B."/>
            <person name="Barry K.W."/>
            <person name="Bonito G."/>
            <person name="Buee M."/>
            <person name="Carver A."/>
            <person name="Chen C."/>
            <person name="Cichocki N."/>
            <person name="Clum A."/>
            <person name="Culley D."/>
            <person name="Crous P.W."/>
            <person name="Fauchery L."/>
            <person name="Girlanda M."/>
            <person name="Hayes R."/>
            <person name="Keri Z."/>
            <person name="LaButti K."/>
            <person name="Lipzen A."/>
            <person name="Lombard V."/>
            <person name="Magnuson J."/>
            <person name="Maillard F."/>
            <person name="Morin E."/>
            <person name="Murat C."/>
            <person name="Nolan M."/>
            <person name="Ohm R."/>
            <person name="Pangilinan J."/>
            <person name="Pereira M."/>
            <person name="Perotto S."/>
            <person name="Peter M."/>
            <person name="Riley R."/>
            <person name="Sitrit Y."/>
            <person name="Stielow B."/>
            <person name="Szollosi G."/>
            <person name="Zifcakova L."/>
            <person name="Stursova M."/>
            <person name="Spatafora J.W."/>
            <person name="Tedersoo L."/>
            <person name="Vaario L.-M."/>
            <person name="Yamada A."/>
            <person name="Yan M."/>
            <person name="Wang P."/>
            <person name="Xu J."/>
            <person name="Bruns T."/>
            <person name="Baldrian P."/>
            <person name="Vilgalys R."/>
            <person name="Henrissat B."/>
            <person name="Grigoriev I.V."/>
            <person name="Hibbett D."/>
            <person name="Nagy L.G."/>
            <person name="Martin F.M."/>
        </authorList>
    </citation>
    <scope>NUCLEOTIDE SEQUENCE</scope>
    <source>
        <strain evidence="9">Prilba</strain>
    </source>
</reference>
<proteinExistence type="predicted"/>
<feature type="region of interest" description="Disordered" evidence="7">
    <location>
        <begin position="34"/>
        <end position="75"/>
    </location>
</feature>
<feature type="domain" description="USP" evidence="8">
    <location>
        <begin position="120"/>
        <end position="509"/>
    </location>
</feature>
<evidence type="ECO:0000313" key="10">
    <source>
        <dbReference type="Proteomes" id="UP000759537"/>
    </source>
</evidence>
<dbReference type="InterPro" id="IPR038765">
    <property type="entry name" value="Papain-like_cys_pep_sf"/>
</dbReference>
<evidence type="ECO:0000256" key="2">
    <source>
        <dbReference type="ARBA" id="ARBA00012759"/>
    </source>
</evidence>
<evidence type="ECO:0000256" key="7">
    <source>
        <dbReference type="SAM" id="MobiDB-lite"/>
    </source>
</evidence>
<sequence>MLQDITPATTLSHPLEGTTQQDIVPPCLEQDILSTASTSSPTPTLVPLPASTPPVRNKSLESYDPSAASTSNPSLASSVVGFSIPAYPPSRIPPLPNTETLPLSDTTPSHPTGNVTVPRLRARGLSRGGVCLVKAVLQLLVHSPPFWDLFRELGDVKGQHGAGSPETGGSATPLMDATVRFFEEFEFKEKEPPPTRQSLQRAAGRKPREDEKVKKERNAVPTYMYDAMKEKRQLKSLLDDKHQDAEVFLGLFLAALDEELVGLYTYIGMRKPASASSVDEETQSAGGQTEVRKRDYSVRHYSFPAVIESPISRIFGGRSLSTVRVPSQPKAVTAEDWRLLQLNIEPDFVRSIQDALAYISLPQPVQVGQSSWSTGNKMVLLNALPPVLVLHLERFLYDATVGGVVKVSKPIEFPQELEIPLDIMAPIPGKSVGPAHYKLHGLLYHHGGSGHEHYTVDVLHPNGGSGSGEAWLHIDDEAVSAVQHKDVFVGQGNESVDDRCAYLLFYCRAAPSRT</sequence>
<dbReference type="PANTHER" id="PTHR24006">
    <property type="entry name" value="UBIQUITIN CARBOXYL-TERMINAL HYDROLASE"/>
    <property type="match status" value="1"/>
</dbReference>
<comment type="catalytic activity">
    <reaction evidence="1">
        <text>Thiol-dependent hydrolysis of ester, thioester, amide, peptide and isopeptide bonds formed by the C-terminal Gly of ubiquitin (a 76-residue protein attached to proteins as an intracellular targeting signal).</text>
        <dbReference type="EC" id="3.4.19.12"/>
    </reaction>
</comment>
<accession>A0A9P5JY67</accession>
<dbReference type="EMBL" id="WHVB01000023">
    <property type="protein sequence ID" value="KAF8471463.1"/>
    <property type="molecule type" value="Genomic_DNA"/>
</dbReference>
<dbReference type="GO" id="GO:0016579">
    <property type="term" value="P:protein deubiquitination"/>
    <property type="evidence" value="ECO:0007669"/>
    <property type="project" value="InterPro"/>
</dbReference>
<dbReference type="GO" id="GO:0005634">
    <property type="term" value="C:nucleus"/>
    <property type="evidence" value="ECO:0007669"/>
    <property type="project" value="TreeGrafter"/>
</dbReference>
<feature type="compositionally biased region" description="Polar residues" evidence="7">
    <location>
        <begin position="97"/>
        <end position="115"/>
    </location>
</feature>
<feature type="compositionally biased region" description="Basic and acidic residues" evidence="7">
    <location>
        <begin position="206"/>
        <end position="215"/>
    </location>
</feature>
<organism evidence="9 10">
    <name type="scientific">Russula ochroleuca</name>
    <dbReference type="NCBI Taxonomy" id="152965"/>
    <lineage>
        <taxon>Eukaryota</taxon>
        <taxon>Fungi</taxon>
        <taxon>Dikarya</taxon>
        <taxon>Basidiomycota</taxon>
        <taxon>Agaricomycotina</taxon>
        <taxon>Agaricomycetes</taxon>
        <taxon>Russulales</taxon>
        <taxon>Russulaceae</taxon>
        <taxon>Russula</taxon>
    </lineage>
</organism>
<reference evidence="9" key="2">
    <citation type="journal article" date="2020" name="Nat. Commun.">
        <title>Large-scale genome sequencing of mycorrhizal fungi provides insights into the early evolution of symbiotic traits.</title>
        <authorList>
            <person name="Miyauchi S."/>
            <person name="Kiss E."/>
            <person name="Kuo A."/>
            <person name="Drula E."/>
            <person name="Kohler A."/>
            <person name="Sanchez-Garcia M."/>
            <person name="Morin E."/>
            <person name="Andreopoulos B."/>
            <person name="Barry K.W."/>
            <person name="Bonito G."/>
            <person name="Buee M."/>
            <person name="Carver A."/>
            <person name="Chen C."/>
            <person name="Cichocki N."/>
            <person name="Clum A."/>
            <person name="Culley D."/>
            <person name="Crous P.W."/>
            <person name="Fauchery L."/>
            <person name="Girlanda M."/>
            <person name="Hayes R.D."/>
            <person name="Keri Z."/>
            <person name="LaButti K."/>
            <person name="Lipzen A."/>
            <person name="Lombard V."/>
            <person name="Magnuson J."/>
            <person name="Maillard F."/>
            <person name="Murat C."/>
            <person name="Nolan M."/>
            <person name="Ohm R.A."/>
            <person name="Pangilinan J."/>
            <person name="Pereira M.F."/>
            <person name="Perotto S."/>
            <person name="Peter M."/>
            <person name="Pfister S."/>
            <person name="Riley R."/>
            <person name="Sitrit Y."/>
            <person name="Stielow J.B."/>
            <person name="Szollosi G."/>
            <person name="Zifcakova L."/>
            <person name="Stursova M."/>
            <person name="Spatafora J.W."/>
            <person name="Tedersoo L."/>
            <person name="Vaario L.M."/>
            <person name="Yamada A."/>
            <person name="Yan M."/>
            <person name="Wang P."/>
            <person name="Xu J."/>
            <person name="Bruns T."/>
            <person name="Baldrian P."/>
            <person name="Vilgalys R."/>
            <person name="Dunand C."/>
            <person name="Henrissat B."/>
            <person name="Grigoriev I.V."/>
            <person name="Hibbett D."/>
            <person name="Nagy L.G."/>
            <person name="Martin F.M."/>
        </authorList>
    </citation>
    <scope>NUCLEOTIDE SEQUENCE</scope>
    <source>
        <strain evidence="9">Prilba</strain>
    </source>
</reference>
<evidence type="ECO:0000256" key="4">
    <source>
        <dbReference type="ARBA" id="ARBA00022786"/>
    </source>
</evidence>
<dbReference type="Proteomes" id="UP000759537">
    <property type="component" value="Unassembled WGS sequence"/>
</dbReference>
<evidence type="ECO:0000256" key="5">
    <source>
        <dbReference type="ARBA" id="ARBA00022801"/>
    </source>
</evidence>
<dbReference type="InterPro" id="IPR001394">
    <property type="entry name" value="Peptidase_C19_UCH"/>
</dbReference>
<name>A0A9P5JY67_9AGAM</name>
<keyword evidence="5" id="KW-0378">Hydrolase</keyword>
<dbReference type="GO" id="GO:0004843">
    <property type="term" value="F:cysteine-type deubiquitinase activity"/>
    <property type="evidence" value="ECO:0007669"/>
    <property type="project" value="UniProtKB-EC"/>
</dbReference>
<gene>
    <name evidence="9" type="ORF">DFH94DRAFT_637106</name>
</gene>
<feature type="compositionally biased region" description="Low complexity" evidence="7">
    <location>
        <begin position="34"/>
        <end position="43"/>
    </location>
</feature>
<feature type="region of interest" description="Disordered" evidence="7">
    <location>
        <begin position="88"/>
        <end position="115"/>
    </location>
</feature>
<keyword evidence="3" id="KW-0645">Protease</keyword>
<dbReference type="InterPro" id="IPR028889">
    <property type="entry name" value="USP"/>
</dbReference>
<evidence type="ECO:0000256" key="1">
    <source>
        <dbReference type="ARBA" id="ARBA00000707"/>
    </source>
</evidence>
<keyword evidence="4" id="KW-0833">Ubl conjugation pathway</keyword>
<dbReference type="PROSITE" id="PS50235">
    <property type="entry name" value="USP_3"/>
    <property type="match status" value="1"/>
</dbReference>
<evidence type="ECO:0000256" key="3">
    <source>
        <dbReference type="ARBA" id="ARBA00022670"/>
    </source>
</evidence>
<protein>
    <recommendedName>
        <fullName evidence="2">ubiquitinyl hydrolase 1</fullName>
        <ecNumber evidence="2">3.4.19.12</ecNumber>
    </recommendedName>
</protein>
<dbReference type="OrthoDB" id="429671at2759"/>
<keyword evidence="10" id="KW-1185">Reference proteome</keyword>
<evidence type="ECO:0000259" key="8">
    <source>
        <dbReference type="PROSITE" id="PS50235"/>
    </source>
</evidence>
<comment type="caution">
    <text evidence="9">The sequence shown here is derived from an EMBL/GenBank/DDBJ whole genome shotgun (WGS) entry which is preliminary data.</text>
</comment>
<dbReference type="Gene3D" id="3.90.70.10">
    <property type="entry name" value="Cysteine proteinases"/>
    <property type="match status" value="1"/>
</dbReference>
<dbReference type="InterPro" id="IPR050164">
    <property type="entry name" value="Peptidase_C19"/>
</dbReference>
<evidence type="ECO:0000313" key="9">
    <source>
        <dbReference type="EMBL" id="KAF8471463.1"/>
    </source>
</evidence>